<proteinExistence type="predicted"/>
<sequence>MKDYSKSEVLSSFQFVDSASIAFASFIPNLRYFKPTN</sequence>
<evidence type="ECO:0000313" key="1">
    <source>
        <dbReference type="EMBL" id="EQA82491.1"/>
    </source>
</evidence>
<name>T0G6T0_9LEPT</name>
<dbReference type="EMBL" id="AOHD02000001">
    <property type="protein sequence ID" value="EQA82491.1"/>
    <property type="molecule type" value="Genomic_DNA"/>
</dbReference>
<accession>T0G6T0</accession>
<dbReference type="Proteomes" id="UP000015445">
    <property type="component" value="Unassembled WGS sequence"/>
</dbReference>
<reference evidence="1" key="1">
    <citation type="submission" date="2013-05" db="EMBL/GenBank/DDBJ databases">
        <authorList>
            <person name="Harkins D.M."/>
            <person name="Durkin A.S."/>
            <person name="Brinkac L.M."/>
            <person name="Haft D.H."/>
            <person name="Selengut J.D."/>
            <person name="Sanka R."/>
            <person name="DePew J."/>
            <person name="Purushe J."/>
            <person name="Galloway R.L."/>
            <person name="Vinetz J.M."/>
            <person name="Sutton G.G."/>
            <person name="Nierman W.C."/>
            <person name="Fouts D.E."/>
        </authorList>
    </citation>
    <scope>NUCLEOTIDE SEQUENCE [LARGE SCALE GENOMIC DNA]</scope>
    <source>
        <strain evidence="1">80-412</strain>
    </source>
</reference>
<protein>
    <submittedName>
        <fullName evidence="1">Uncharacterized protein</fullName>
    </submittedName>
</protein>
<organism evidence="1 2">
    <name type="scientific">Leptospira alstonii serovar Pingchang str. 80-412</name>
    <dbReference type="NCBI Taxonomy" id="1218564"/>
    <lineage>
        <taxon>Bacteria</taxon>
        <taxon>Pseudomonadati</taxon>
        <taxon>Spirochaetota</taxon>
        <taxon>Spirochaetia</taxon>
        <taxon>Leptospirales</taxon>
        <taxon>Leptospiraceae</taxon>
        <taxon>Leptospira</taxon>
    </lineage>
</organism>
<dbReference type="AlphaFoldDB" id="T0G6T0"/>
<gene>
    <name evidence="1" type="ORF">LEP1GSC193_1108</name>
</gene>
<keyword evidence="2" id="KW-1185">Reference proteome</keyword>
<evidence type="ECO:0000313" key="2">
    <source>
        <dbReference type="Proteomes" id="UP000015445"/>
    </source>
</evidence>
<comment type="caution">
    <text evidence="1">The sequence shown here is derived from an EMBL/GenBank/DDBJ whole genome shotgun (WGS) entry which is preliminary data.</text>
</comment>